<dbReference type="EMBL" id="BOMM01000016">
    <property type="protein sequence ID" value="GIE10640.1"/>
    <property type="molecule type" value="Genomic_DNA"/>
</dbReference>
<keyword evidence="2" id="KW-1185">Reference proteome</keyword>
<sequence length="491" mass="53453">MKTSALRRALTLLAGSVRRGAVQLGADPLHALCRSYPEFQAAFLDLDLKVRIARALPAADPGQEAAKAARRDVEEILGALSDEQSDAARAWLRQTVGNTPAAKDRDGLLRAIRRRLEVEYALSAVPTRRTGFPAAVVRVARAAAAVPRTAFDQLAELAAENSEVTRAVQAFERSCLLESPDRVRRATVDLQNAVRSAELPAKERTRIVRAVETVAKGFERTVTTADGLTVVEDFFRRFNRLSPTHPMVDVYERLQSWLSTEDLEILGTALARCSPVPKIGVSAERMAEQIAGRVNVYVGLLGQLIGQKGAYRRLFEEQLRRAAAYAESSVYRVRVGRTPVRGLNKNGKSFAQFYDDTILLVDEAGQKVAIVFTAQFKAGDAGSLDVLEQLASDDARKALGKLLLDGKQYDIVDGLLPEKSAIVTTMLGVAEEQTWKNGKRVVTRTATDPAAVATDLADREVRFLPMPVDPADLRALIGFLLAAAEKIPAGG</sequence>
<comment type="caution">
    <text evidence="1">The sequence shown here is derived from an EMBL/GenBank/DDBJ whole genome shotgun (WGS) entry which is preliminary data.</text>
</comment>
<dbReference type="AlphaFoldDB" id="A0A919IY75"/>
<name>A0A919IY75_9ACTN</name>
<organism evidence="1 2">
    <name type="scientific">Paractinoplanes ferrugineus</name>
    <dbReference type="NCBI Taxonomy" id="113564"/>
    <lineage>
        <taxon>Bacteria</taxon>
        <taxon>Bacillati</taxon>
        <taxon>Actinomycetota</taxon>
        <taxon>Actinomycetes</taxon>
        <taxon>Micromonosporales</taxon>
        <taxon>Micromonosporaceae</taxon>
        <taxon>Paractinoplanes</taxon>
    </lineage>
</organism>
<accession>A0A919IY75</accession>
<gene>
    <name evidence="1" type="ORF">Afe05nite_24800</name>
</gene>
<protein>
    <submittedName>
        <fullName evidence="1">Uncharacterized protein</fullName>
    </submittedName>
</protein>
<evidence type="ECO:0000313" key="2">
    <source>
        <dbReference type="Proteomes" id="UP000598174"/>
    </source>
</evidence>
<dbReference type="RefSeq" id="WP_203817170.1">
    <property type="nucleotide sequence ID" value="NZ_BAAABP010000071.1"/>
</dbReference>
<reference evidence="1" key="1">
    <citation type="submission" date="2021-01" db="EMBL/GenBank/DDBJ databases">
        <title>Whole genome shotgun sequence of Actinoplanes ferrugineus NBRC 15555.</title>
        <authorList>
            <person name="Komaki H."/>
            <person name="Tamura T."/>
        </authorList>
    </citation>
    <scope>NUCLEOTIDE SEQUENCE</scope>
    <source>
        <strain evidence="1">NBRC 15555</strain>
    </source>
</reference>
<dbReference type="Proteomes" id="UP000598174">
    <property type="component" value="Unassembled WGS sequence"/>
</dbReference>
<proteinExistence type="predicted"/>
<evidence type="ECO:0000313" key="1">
    <source>
        <dbReference type="EMBL" id="GIE10640.1"/>
    </source>
</evidence>